<dbReference type="EMBL" id="GEDG01028593">
    <property type="protein sequence ID" value="JAP13074.1"/>
    <property type="molecule type" value="Transcribed_RNA"/>
</dbReference>
<dbReference type="AlphaFoldDB" id="A0A0V0GY51"/>
<evidence type="ECO:0000313" key="1">
    <source>
        <dbReference type="EMBL" id="JAP13074.1"/>
    </source>
</evidence>
<reference evidence="1" key="1">
    <citation type="submission" date="2015-12" db="EMBL/GenBank/DDBJ databases">
        <title>Gene expression during late stages of embryo sac development: a critical building block for successful pollen-pistil interactions.</title>
        <authorList>
            <person name="Liu Y."/>
            <person name="Joly V."/>
            <person name="Sabar M."/>
            <person name="Matton D.P."/>
        </authorList>
    </citation>
    <scope>NUCLEOTIDE SEQUENCE</scope>
</reference>
<accession>A0A0V0GY51</accession>
<protein>
    <submittedName>
        <fullName evidence="1">Putative ovule protein</fullName>
    </submittedName>
</protein>
<organism evidence="1">
    <name type="scientific">Solanum chacoense</name>
    <name type="common">Chaco potato</name>
    <dbReference type="NCBI Taxonomy" id="4108"/>
    <lineage>
        <taxon>Eukaryota</taxon>
        <taxon>Viridiplantae</taxon>
        <taxon>Streptophyta</taxon>
        <taxon>Embryophyta</taxon>
        <taxon>Tracheophyta</taxon>
        <taxon>Spermatophyta</taxon>
        <taxon>Magnoliopsida</taxon>
        <taxon>eudicotyledons</taxon>
        <taxon>Gunneridae</taxon>
        <taxon>Pentapetalae</taxon>
        <taxon>asterids</taxon>
        <taxon>lamiids</taxon>
        <taxon>Solanales</taxon>
        <taxon>Solanaceae</taxon>
        <taxon>Solanoideae</taxon>
        <taxon>Solaneae</taxon>
        <taxon>Solanum</taxon>
    </lineage>
</organism>
<proteinExistence type="predicted"/>
<sequence length="71" mass="8611">MKGHILIWKFLSTTPMNCEKTFFLTSIYTLRKLKKSRFQETRSPPKYLSNPSFFFENGNSFYFCKTIHRLY</sequence>
<name>A0A0V0GY51_SOLCH</name>